<evidence type="ECO:0000256" key="1">
    <source>
        <dbReference type="SAM" id="MobiDB-lite"/>
    </source>
</evidence>
<evidence type="ECO:0000313" key="3">
    <source>
        <dbReference type="Proteomes" id="UP000584867"/>
    </source>
</evidence>
<proteinExistence type="predicted"/>
<reference evidence="2 3" key="1">
    <citation type="submission" date="2020-08" db="EMBL/GenBank/DDBJ databases">
        <title>Genomic Encyclopedia of Type Strains, Phase IV (KMG-V): Genome sequencing to study the core and pangenomes of soil and plant-associated prokaryotes.</title>
        <authorList>
            <person name="Whitman W."/>
        </authorList>
    </citation>
    <scope>NUCLEOTIDE SEQUENCE [LARGE SCALE GENOMIC DNA]</scope>
    <source>
        <strain evidence="2 3">X5P3</strain>
    </source>
</reference>
<dbReference type="AlphaFoldDB" id="A0A7W7ZVE4"/>
<dbReference type="Proteomes" id="UP000584867">
    <property type="component" value="Unassembled WGS sequence"/>
</dbReference>
<feature type="region of interest" description="Disordered" evidence="1">
    <location>
        <begin position="315"/>
        <end position="337"/>
    </location>
</feature>
<organism evidence="2 3">
    <name type="scientific">Granulicella mallensis</name>
    <dbReference type="NCBI Taxonomy" id="940614"/>
    <lineage>
        <taxon>Bacteria</taxon>
        <taxon>Pseudomonadati</taxon>
        <taxon>Acidobacteriota</taxon>
        <taxon>Terriglobia</taxon>
        <taxon>Terriglobales</taxon>
        <taxon>Acidobacteriaceae</taxon>
        <taxon>Granulicella</taxon>
    </lineage>
</organism>
<feature type="compositionally biased region" description="Pro residues" evidence="1">
    <location>
        <begin position="327"/>
        <end position="337"/>
    </location>
</feature>
<evidence type="ECO:0000313" key="2">
    <source>
        <dbReference type="EMBL" id="MBB5066892.1"/>
    </source>
</evidence>
<name>A0A7W7ZVE4_9BACT</name>
<dbReference type="RefSeq" id="WP_184261233.1">
    <property type="nucleotide sequence ID" value="NZ_JACHIO010000043.1"/>
</dbReference>
<sequence length="337" mass="36006">MRKRTLIPLLVVLIVLAALGISLYLRANSPPEAARLLPEADAIVYIHLKTVRAATHFDATPVQRSSDFQRFIDATGIVPERDIDDAAFALHRMANPNGPNGPVAYSEVFVGSFDGQRLAKYLAGIATSHESYAGRDIYCIPLEGRTLRVTQLGYDTIAASNTPTAEQIHSMLDRSRASALSTPGSSLLAARYSEVPLLSQAWGIGHIGLPFAKDGYISILGLQLPLPEDTDLVASLRYSGSVRLRVEEIAPDAAAAQHTVETLTTLLNILRGLGSAAEPHNAADSAMRSILTSTTLEQHKDRAVLEATASLEQIKALASSNPTATENPPPSAPPAHP</sequence>
<gene>
    <name evidence="2" type="ORF">HDF15_005278</name>
</gene>
<comment type="caution">
    <text evidence="2">The sequence shown here is derived from an EMBL/GenBank/DDBJ whole genome shotgun (WGS) entry which is preliminary data.</text>
</comment>
<accession>A0A7W7ZVE4</accession>
<protein>
    <submittedName>
        <fullName evidence="2">Uncharacterized protein</fullName>
    </submittedName>
</protein>
<dbReference type="EMBL" id="JACHIO010000043">
    <property type="protein sequence ID" value="MBB5066892.1"/>
    <property type="molecule type" value="Genomic_DNA"/>
</dbReference>